<evidence type="ECO:0008006" key="3">
    <source>
        <dbReference type="Google" id="ProtNLM"/>
    </source>
</evidence>
<dbReference type="Proteomes" id="UP000005392">
    <property type="component" value="Unassembled WGS sequence"/>
</dbReference>
<protein>
    <recommendedName>
        <fullName evidence="3">BREX-1 system phosphatase PglZ type A</fullName>
    </recommendedName>
</protein>
<organism evidence="1 2">
    <name type="scientific">Fusobacterium animalis ATCC 51191</name>
    <dbReference type="NCBI Taxonomy" id="997347"/>
    <lineage>
        <taxon>Bacteria</taxon>
        <taxon>Fusobacteriati</taxon>
        <taxon>Fusobacteriota</taxon>
        <taxon>Fusobacteriia</taxon>
        <taxon>Fusobacteriales</taxon>
        <taxon>Fusobacteriaceae</taxon>
        <taxon>Fusobacterium</taxon>
    </lineage>
</organism>
<proteinExistence type="predicted"/>
<name>F9ENZ3_9FUSO</name>
<dbReference type="HOGENOM" id="CLU_1513678_0_0_0"/>
<dbReference type="EMBL" id="AFQD01000277">
    <property type="protein sequence ID" value="EGQ79327.1"/>
    <property type="molecule type" value="Genomic_DNA"/>
</dbReference>
<comment type="caution">
    <text evidence="1">The sequence shown here is derived from an EMBL/GenBank/DDBJ whole genome shotgun (WGS) entry which is preliminary data.</text>
</comment>
<keyword evidence="2" id="KW-1185">Reference proteome</keyword>
<feature type="non-terminal residue" evidence="1">
    <location>
        <position position="179"/>
    </location>
</feature>
<accession>F9ENZ3</accession>
<evidence type="ECO:0000313" key="2">
    <source>
        <dbReference type="Proteomes" id="UP000005392"/>
    </source>
</evidence>
<gene>
    <name evidence="1" type="ORF">HMPREF9094_1648</name>
</gene>
<dbReference type="AlphaFoldDB" id="F9ENZ3"/>
<sequence length="179" mass="21333">MEIDKIKEMLEYRFSLTTELPQKRHIIFWYDTKNEFKDLIDNLNLTDVKIIKLTKSLDKKGESIYTNIFKIKYTLEVIDTESNYLIYSEHPRSIDSENYLLDIEKYSEFFEADKSAMIVEELKLDRTNYKLGEIIREHSNFFGSKERREKLTKLIEHPESIDEEEFKLSILTVISGAKT</sequence>
<reference evidence="1 2" key="1">
    <citation type="submission" date="2011-05" db="EMBL/GenBank/DDBJ databases">
        <authorList>
            <person name="Muzny D."/>
            <person name="Qin X."/>
            <person name="Deng J."/>
            <person name="Jiang H."/>
            <person name="Liu Y."/>
            <person name="Qu J."/>
            <person name="Song X.-Z."/>
            <person name="Zhang L."/>
            <person name="Thornton R."/>
            <person name="Coyle M."/>
            <person name="Francisco L."/>
            <person name="Jackson L."/>
            <person name="Javaid M."/>
            <person name="Korchina V."/>
            <person name="Kovar C."/>
            <person name="Mata R."/>
            <person name="Mathew T."/>
            <person name="Ngo R."/>
            <person name="Nguyen L."/>
            <person name="Nguyen N."/>
            <person name="Okwuonu G."/>
            <person name="Ongeri F."/>
            <person name="Pham C."/>
            <person name="Simmons D."/>
            <person name="Wilczek-Boney K."/>
            <person name="Hale W."/>
            <person name="Jakkamsetti A."/>
            <person name="Pham P."/>
            <person name="Ruth R."/>
            <person name="San Lucas F."/>
            <person name="Warren J."/>
            <person name="Zhang J."/>
            <person name="Zhao Z."/>
            <person name="Zhou C."/>
            <person name="Zhu D."/>
            <person name="Lee S."/>
            <person name="Bess C."/>
            <person name="Blankenburg K."/>
            <person name="Forbes L."/>
            <person name="Fu Q."/>
            <person name="Gubbala S."/>
            <person name="Hirani K."/>
            <person name="Jayaseelan J.C."/>
            <person name="Lara F."/>
            <person name="Munidasa M."/>
            <person name="Palculict T."/>
            <person name="Patil S."/>
            <person name="Pu L.-L."/>
            <person name="Saada N."/>
            <person name="Tang L."/>
            <person name="Weissenberger G."/>
            <person name="Zhu Y."/>
            <person name="Hemphill L."/>
            <person name="Shang Y."/>
            <person name="Youmans B."/>
            <person name="Ayvaz T."/>
            <person name="Ross M."/>
            <person name="Santibanez J."/>
            <person name="Aqrawi P."/>
            <person name="Gross S."/>
            <person name="Joshi V."/>
            <person name="Fowler G."/>
            <person name="Nazareth L."/>
            <person name="Reid J."/>
            <person name="Worley K."/>
            <person name="Petrosino J."/>
            <person name="Highlander S."/>
            <person name="Gibbs R."/>
        </authorList>
    </citation>
    <scope>NUCLEOTIDE SEQUENCE [LARGE SCALE GENOMIC DNA]</scope>
    <source>
        <strain evidence="1 2">ATCC 51191</strain>
    </source>
</reference>
<evidence type="ECO:0000313" key="1">
    <source>
        <dbReference type="EMBL" id="EGQ79327.1"/>
    </source>
</evidence>